<sequence length="119" mass="12921">MAKTHSVEGKKPSPKAQATTLASRKKAPSKSPAKSPVVEPKNPAEKTADFKGKAALEASVEVVQSLSHDIHDLDQDITDFRQDSIDSSQDLHGPMSMSFLVDVKTFLTTSQDDLDDKSR</sequence>
<name>A0A2P5EFT6_TREOI</name>
<evidence type="ECO:0000313" key="2">
    <source>
        <dbReference type="EMBL" id="PON84409.1"/>
    </source>
</evidence>
<dbReference type="InParanoid" id="A0A2P5EFT6"/>
<dbReference type="OrthoDB" id="10580570at2759"/>
<accession>A0A2P5EFT6</accession>
<gene>
    <name evidence="2" type="ORF">TorRG33x02_197420</name>
</gene>
<protein>
    <submittedName>
        <fullName evidence="2">Uncharacterized protein</fullName>
    </submittedName>
</protein>
<evidence type="ECO:0000313" key="3">
    <source>
        <dbReference type="Proteomes" id="UP000237000"/>
    </source>
</evidence>
<comment type="caution">
    <text evidence="2">The sequence shown here is derived from an EMBL/GenBank/DDBJ whole genome shotgun (WGS) entry which is preliminary data.</text>
</comment>
<reference evidence="3" key="1">
    <citation type="submission" date="2016-06" db="EMBL/GenBank/DDBJ databases">
        <title>Parallel loss of symbiosis genes in relatives of nitrogen-fixing non-legume Parasponia.</title>
        <authorList>
            <person name="Van Velzen R."/>
            <person name="Holmer R."/>
            <person name="Bu F."/>
            <person name="Rutten L."/>
            <person name="Van Zeijl A."/>
            <person name="Liu W."/>
            <person name="Santuari L."/>
            <person name="Cao Q."/>
            <person name="Sharma T."/>
            <person name="Shen D."/>
            <person name="Roswanjaya Y."/>
            <person name="Wardhani T."/>
            <person name="Kalhor M.S."/>
            <person name="Jansen J."/>
            <person name="Van den Hoogen J."/>
            <person name="Gungor B."/>
            <person name="Hartog M."/>
            <person name="Hontelez J."/>
            <person name="Verver J."/>
            <person name="Yang W.-C."/>
            <person name="Schijlen E."/>
            <person name="Repin R."/>
            <person name="Schilthuizen M."/>
            <person name="Schranz E."/>
            <person name="Heidstra R."/>
            <person name="Miyata K."/>
            <person name="Fedorova E."/>
            <person name="Kohlen W."/>
            <person name="Bisseling T."/>
            <person name="Smit S."/>
            <person name="Geurts R."/>
        </authorList>
    </citation>
    <scope>NUCLEOTIDE SEQUENCE [LARGE SCALE GENOMIC DNA]</scope>
    <source>
        <strain evidence="3">cv. RG33-2</strain>
    </source>
</reference>
<dbReference type="AlphaFoldDB" id="A0A2P5EFT6"/>
<feature type="region of interest" description="Disordered" evidence="1">
    <location>
        <begin position="1"/>
        <end position="49"/>
    </location>
</feature>
<organism evidence="2 3">
    <name type="scientific">Trema orientale</name>
    <name type="common">Charcoal tree</name>
    <name type="synonym">Celtis orientalis</name>
    <dbReference type="NCBI Taxonomy" id="63057"/>
    <lineage>
        <taxon>Eukaryota</taxon>
        <taxon>Viridiplantae</taxon>
        <taxon>Streptophyta</taxon>
        <taxon>Embryophyta</taxon>
        <taxon>Tracheophyta</taxon>
        <taxon>Spermatophyta</taxon>
        <taxon>Magnoliopsida</taxon>
        <taxon>eudicotyledons</taxon>
        <taxon>Gunneridae</taxon>
        <taxon>Pentapetalae</taxon>
        <taxon>rosids</taxon>
        <taxon>fabids</taxon>
        <taxon>Rosales</taxon>
        <taxon>Cannabaceae</taxon>
        <taxon>Trema</taxon>
    </lineage>
</organism>
<dbReference type="EMBL" id="JXTC01000162">
    <property type="protein sequence ID" value="PON84409.1"/>
    <property type="molecule type" value="Genomic_DNA"/>
</dbReference>
<evidence type="ECO:0000256" key="1">
    <source>
        <dbReference type="SAM" id="MobiDB-lite"/>
    </source>
</evidence>
<keyword evidence="3" id="KW-1185">Reference proteome</keyword>
<dbReference type="Proteomes" id="UP000237000">
    <property type="component" value="Unassembled WGS sequence"/>
</dbReference>
<feature type="compositionally biased region" description="Basic and acidic residues" evidence="1">
    <location>
        <begin position="1"/>
        <end position="11"/>
    </location>
</feature>
<proteinExistence type="predicted"/>